<dbReference type="InterPro" id="IPR016130">
    <property type="entry name" value="Tyr_Pase_AS"/>
</dbReference>
<protein>
    <recommendedName>
        <fullName evidence="2">Tyrosine specific protein phosphatases domain-containing protein</fullName>
    </recommendedName>
</protein>
<sequence>MNKLSKFFISACLLFLFSLALLPKCAYSYSNKEISNNSNTVNLVIDNLRINELPSHFRKTSDLSILDEKNINTYSLDTLNISGSQQFSRNNIRLIINNINTNFPFIVIDLREESHGFVNDIPVSYENNHNNANMGLSRNKVLLKEKDDLSKIKLNSELNFYNHKDSIIPKYVGNESKTCLDNSLGYLRITATDEIPPSPENIDFFINSVNKLPKDKWLHFHCKEGIGRTSTFMIFYDMMNNYDKVGSEDIINRQIELVSDYTEKDIKDITSKRRITLYNLFYEYCTKYGKDFNVSFSEYLKINNLSYESYL</sequence>
<reference evidence="3 4" key="1">
    <citation type="submission" date="2017-10" db="EMBL/GenBank/DDBJ databases">
        <title>Effective Description of Clostridium neonatale sp. nov. linked to necrotizing enterocolitis in neonates and a clarification of species assignable to the genus Clostridium (Prazmowski 1880) emend. Lawson and Rainey 2016.</title>
        <authorList>
            <person name="Bernard K."/>
            <person name="Burdz T."/>
            <person name="Wiebe D."/>
            <person name="Balcewich B."/>
            <person name="Alfa M."/>
            <person name="Bernier A.-M."/>
        </authorList>
    </citation>
    <scope>NUCLEOTIDE SEQUENCE [LARGE SCALE GENOMIC DNA]</scope>
    <source>
        <strain evidence="3 4">LCDC99A005</strain>
    </source>
</reference>
<dbReference type="InterPro" id="IPR000387">
    <property type="entry name" value="Tyr_Pase_dom"/>
</dbReference>
<dbReference type="RefSeq" id="WP_058294802.1">
    <property type="nucleotide sequence ID" value="NZ_CAMRXG010000022.1"/>
</dbReference>
<keyword evidence="4" id="KW-1185">Reference proteome</keyword>
<dbReference type="Pfam" id="PF14566">
    <property type="entry name" value="PTPlike_phytase"/>
    <property type="match status" value="1"/>
</dbReference>
<dbReference type="Proteomes" id="UP000220840">
    <property type="component" value="Unassembled WGS sequence"/>
</dbReference>
<dbReference type="AlphaFoldDB" id="A0A2A7MH14"/>
<dbReference type="SMART" id="SM01301">
    <property type="entry name" value="PTPlike_phytase"/>
    <property type="match status" value="1"/>
</dbReference>
<accession>A0A2A7MH14</accession>
<feature type="domain" description="Tyrosine specific protein phosphatases" evidence="2">
    <location>
        <begin position="203"/>
        <end position="251"/>
    </location>
</feature>
<gene>
    <name evidence="3" type="ORF">CQ394_02590</name>
</gene>
<evidence type="ECO:0000256" key="1">
    <source>
        <dbReference type="SAM" id="SignalP"/>
    </source>
</evidence>
<evidence type="ECO:0000259" key="2">
    <source>
        <dbReference type="PROSITE" id="PS50056"/>
    </source>
</evidence>
<dbReference type="SUPFAM" id="SSF52799">
    <property type="entry name" value="(Phosphotyrosine protein) phosphatases II"/>
    <property type="match status" value="1"/>
</dbReference>
<dbReference type="InterPro" id="IPR029021">
    <property type="entry name" value="Prot-tyrosine_phosphatase-like"/>
</dbReference>
<evidence type="ECO:0000313" key="3">
    <source>
        <dbReference type="EMBL" id="PEG30631.1"/>
    </source>
</evidence>
<comment type="caution">
    <text evidence="3">The sequence shown here is derived from an EMBL/GenBank/DDBJ whole genome shotgun (WGS) entry which is preliminary data.</text>
</comment>
<feature type="chain" id="PRO_5012337273" description="Tyrosine specific protein phosphatases domain-containing protein" evidence="1">
    <location>
        <begin position="29"/>
        <end position="311"/>
    </location>
</feature>
<dbReference type="OrthoDB" id="21920at2"/>
<organism evidence="3 4">
    <name type="scientific">Clostridium neonatale</name>
    <dbReference type="NCBI Taxonomy" id="137838"/>
    <lineage>
        <taxon>Bacteria</taxon>
        <taxon>Bacillati</taxon>
        <taxon>Bacillota</taxon>
        <taxon>Clostridia</taxon>
        <taxon>Eubacteriales</taxon>
        <taxon>Clostridiaceae</taxon>
        <taxon>Clostridium</taxon>
    </lineage>
</organism>
<proteinExistence type="predicted"/>
<feature type="signal peptide" evidence="1">
    <location>
        <begin position="1"/>
        <end position="28"/>
    </location>
</feature>
<dbReference type="PROSITE" id="PS00383">
    <property type="entry name" value="TYR_PHOSPHATASE_1"/>
    <property type="match status" value="1"/>
</dbReference>
<name>A0A2A7MH14_9CLOT</name>
<evidence type="ECO:0000313" key="4">
    <source>
        <dbReference type="Proteomes" id="UP000220840"/>
    </source>
</evidence>
<dbReference type="PROSITE" id="PS50056">
    <property type="entry name" value="TYR_PHOSPHATASE_2"/>
    <property type="match status" value="1"/>
</dbReference>
<keyword evidence="1" id="KW-0732">Signal</keyword>
<dbReference type="Gene3D" id="3.90.190.10">
    <property type="entry name" value="Protein tyrosine phosphatase superfamily"/>
    <property type="match status" value="1"/>
</dbReference>
<dbReference type="STRING" id="137838.GCA_001458595_01974"/>
<dbReference type="EMBL" id="PDCJ01000001">
    <property type="protein sequence ID" value="PEG30631.1"/>
    <property type="molecule type" value="Genomic_DNA"/>
</dbReference>